<dbReference type="Proteomes" id="UP000759537">
    <property type="component" value="Unassembled WGS sequence"/>
</dbReference>
<dbReference type="InterPro" id="IPR051209">
    <property type="entry name" value="FAD-bind_Monooxygenase_sf"/>
</dbReference>
<organism evidence="12 13">
    <name type="scientific">Russula ochroleuca</name>
    <dbReference type="NCBI Taxonomy" id="152965"/>
    <lineage>
        <taxon>Eukaryota</taxon>
        <taxon>Fungi</taxon>
        <taxon>Dikarya</taxon>
        <taxon>Basidiomycota</taxon>
        <taxon>Agaricomycotina</taxon>
        <taxon>Agaricomycetes</taxon>
        <taxon>Russulales</taxon>
        <taxon>Russulaceae</taxon>
        <taxon>Russula</taxon>
    </lineage>
</organism>
<comment type="caution">
    <text evidence="12">The sequence shown here is derived from an EMBL/GenBank/DDBJ whole genome shotgun (WGS) entry which is preliminary data.</text>
</comment>
<comment type="similarity">
    <text evidence="3">Belongs to the lysine N(6)-hydroxylase/L-ornithine N(5)-oxygenase family.</text>
</comment>
<evidence type="ECO:0000256" key="8">
    <source>
        <dbReference type="ARBA" id="ARBA00022857"/>
    </source>
</evidence>
<evidence type="ECO:0000256" key="2">
    <source>
        <dbReference type="ARBA" id="ARBA00004924"/>
    </source>
</evidence>
<keyword evidence="8" id="KW-0521">NADP</keyword>
<protein>
    <recommendedName>
        <fullName evidence="5">L-ornithine N(5)-monooxygenase [NAD(P)H]</fullName>
        <ecNumber evidence="5">1.14.13.196</ecNumber>
    </recommendedName>
</protein>
<dbReference type="PANTHER" id="PTHR42877:SF4">
    <property type="entry name" value="FAD_NAD(P)-BINDING DOMAIN-CONTAINING PROTEIN-RELATED"/>
    <property type="match status" value="1"/>
</dbReference>
<dbReference type="EC" id="1.14.13.196" evidence="5"/>
<accession>A0A9P5MTN4</accession>
<comment type="similarity">
    <text evidence="4">Belongs to the FAD-binding monooxygenase family.</text>
</comment>
<evidence type="ECO:0000256" key="1">
    <source>
        <dbReference type="ARBA" id="ARBA00001974"/>
    </source>
</evidence>
<evidence type="ECO:0000256" key="6">
    <source>
        <dbReference type="ARBA" id="ARBA00022630"/>
    </source>
</evidence>
<comment type="cofactor">
    <cofactor evidence="1">
        <name>FAD</name>
        <dbReference type="ChEBI" id="CHEBI:57692"/>
    </cofactor>
</comment>
<dbReference type="InterPro" id="IPR025700">
    <property type="entry name" value="Lys/Orn_oxygenase"/>
</dbReference>
<comment type="pathway">
    <text evidence="2">Siderophore biosynthesis.</text>
</comment>
<reference evidence="12" key="2">
    <citation type="journal article" date="2020" name="Nat. Commun.">
        <title>Large-scale genome sequencing of mycorrhizal fungi provides insights into the early evolution of symbiotic traits.</title>
        <authorList>
            <person name="Miyauchi S."/>
            <person name="Kiss E."/>
            <person name="Kuo A."/>
            <person name="Drula E."/>
            <person name="Kohler A."/>
            <person name="Sanchez-Garcia M."/>
            <person name="Morin E."/>
            <person name="Andreopoulos B."/>
            <person name="Barry K.W."/>
            <person name="Bonito G."/>
            <person name="Buee M."/>
            <person name="Carver A."/>
            <person name="Chen C."/>
            <person name="Cichocki N."/>
            <person name="Clum A."/>
            <person name="Culley D."/>
            <person name="Crous P.W."/>
            <person name="Fauchery L."/>
            <person name="Girlanda M."/>
            <person name="Hayes R.D."/>
            <person name="Keri Z."/>
            <person name="LaButti K."/>
            <person name="Lipzen A."/>
            <person name="Lombard V."/>
            <person name="Magnuson J."/>
            <person name="Maillard F."/>
            <person name="Murat C."/>
            <person name="Nolan M."/>
            <person name="Ohm R.A."/>
            <person name="Pangilinan J."/>
            <person name="Pereira M.F."/>
            <person name="Perotto S."/>
            <person name="Peter M."/>
            <person name="Pfister S."/>
            <person name="Riley R."/>
            <person name="Sitrit Y."/>
            <person name="Stielow J.B."/>
            <person name="Szollosi G."/>
            <person name="Zifcakova L."/>
            <person name="Stursova M."/>
            <person name="Spatafora J.W."/>
            <person name="Tedersoo L."/>
            <person name="Vaario L.M."/>
            <person name="Yamada A."/>
            <person name="Yan M."/>
            <person name="Wang P."/>
            <person name="Xu J."/>
            <person name="Bruns T."/>
            <person name="Baldrian P."/>
            <person name="Vilgalys R."/>
            <person name="Dunand C."/>
            <person name="Henrissat B."/>
            <person name="Grigoriev I.V."/>
            <person name="Hibbett D."/>
            <person name="Nagy L.G."/>
            <person name="Martin F.M."/>
        </authorList>
    </citation>
    <scope>NUCLEOTIDE SEQUENCE</scope>
    <source>
        <strain evidence="12">Prilba</strain>
    </source>
</reference>
<evidence type="ECO:0000256" key="9">
    <source>
        <dbReference type="ARBA" id="ARBA00023002"/>
    </source>
</evidence>
<evidence type="ECO:0000313" key="13">
    <source>
        <dbReference type="Proteomes" id="UP000759537"/>
    </source>
</evidence>
<evidence type="ECO:0000256" key="3">
    <source>
        <dbReference type="ARBA" id="ARBA00007588"/>
    </source>
</evidence>
<keyword evidence="9" id="KW-0560">Oxidoreductase</keyword>
<dbReference type="GO" id="GO:0016491">
    <property type="term" value="F:oxidoreductase activity"/>
    <property type="evidence" value="ECO:0007669"/>
    <property type="project" value="UniProtKB-KW"/>
</dbReference>
<proteinExistence type="inferred from homology"/>
<evidence type="ECO:0000256" key="5">
    <source>
        <dbReference type="ARBA" id="ARBA00012881"/>
    </source>
</evidence>
<keyword evidence="6" id="KW-0285">Flavoprotein</keyword>
<dbReference type="EMBL" id="WHVB01000011">
    <property type="protein sequence ID" value="KAF8478420.1"/>
    <property type="molecule type" value="Genomic_DNA"/>
</dbReference>
<evidence type="ECO:0000256" key="7">
    <source>
        <dbReference type="ARBA" id="ARBA00022827"/>
    </source>
</evidence>
<dbReference type="SUPFAM" id="SSF51905">
    <property type="entry name" value="FAD/NAD(P)-binding domain"/>
    <property type="match status" value="1"/>
</dbReference>
<evidence type="ECO:0000256" key="4">
    <source>
        <dbReference type="ARBA" id="ARBA00010139"/>
    </source>
</evidence>
<gene>
    <name evidence="12" type="ORF">DFH94DRAFT_633126</name>
</gene>
<reference evidence="12" key="1">
    <citation type="submission" date="2019-10" db="EMBL/GenBank/DDBJ databases">
        <authorList>
            <consortium name="DOE Joint Genome Institute"/>
            <person name="Kuo A."/>
            <person name="Miyauchi S."/>
            <person name="Kiss E."/>
            <person name="Drula E."/>
            <person name="Kohler A."/>
            <person name="Sanchez-Garcia M."/>
            <person name="Andreopoulos B."/>
            <person name="Barry K.W."/>
            <person name="Bonito G."/>
            <person name="Buee M."/>
            <person name="Carver A."/>
            <person name="Chen C."/>
            <person name="Cichocki N."/>
            <person name="Clum A."/>
            <person name="Culley D."/>
            <person name="Crous P.W."/>
            <person name="Fauchery L."/>
            <person name="Girlanda M."/>
            <person name="Hayes R."/>
            <person name="Keri Z."/>
            <person name="LaButti K."/>
            <person name="Lipzen A."/>
            <person name="Lombard V."/>
            <person name="Magnuson J."/>
            <person name="Maillard F."/>
            <person name="Morin E."/>
            <person name="Murat C."/>
            <person name="Nolan M."/>
            <person name="Ohm R."/>
            <person name="Pangilinan J."/>
            <person name="Pereira M."/>
            <person name="Perotto S."/>
            <person name="Peter M."/>
            <person name="Riley R."/>
            <person name="Sitrit Y."/>
            <person name="Stielow B."/>
            <person name="Szollosi G."/>
            <person name="Zifcakova L."/>
            <person name="Stursova M."/>
            <person name="Spatafora J.W."/>
            <person name="Tedersoo L."/>
            <person name="Vaario L.-M."/>
            <person name="Yamada A."/>
            <person name="Yan M."/>
            <person name="Wang P."/>
            <person name="Xu J."/>
            <person name="Bruns T."/>
            <person name="Baldrian P."/>
            <person name="Vilgalys R."/>
            <person name="Henrissat B."/>
            <person name="Grigoriev I.V."/>
            <person name="Hibbett D."/>
            <person name="Nagy L.G."/>
            <person name="Martin F.M."/>
        </authorList>
    </citation>
    <scope>NUCLEOTIDE SEQUENCE</scope>
    <source>
        <strain evidence="12">Prilba</strain>
    </source>
</reference>
<comment type="catalytic activity">
    <reaction evidence="10">
        <text>L-ornithine + NADPH + O2 = N(5)-hydroxy-L-ornithine + NADP(+) + H2O</text>
        <dbReference type="Rhea" id="RHEA:41508"/>
        <dbReference type="ChEBI" id="CHEBI:15377"/>
        <dbReference type="ChEBI" id="CHEBI:15379"/>
        <dbReference type="ChEBI" id="CHEBI:46911"/>
        <dbReference type="ChEBI" id="CHEBI:57783"/>
        <dbReference type="ChEBI" id="CHEBI:58349"/>
        <dbReference type="ChEBI" id="CHEBI:78275"/>
        <dbReference type="EC" id="1.14.13.196"/>
    </reaction>
</comment>
<evidence type="ECO:0000256" key="10">
    <source>
        <dbReference type="ARBA" id="ARBA00047598"/>
    </source>
</evidence>
<dbReference type="Pfam" id="PF13434">
    <property type="entry name" value="Lys_Orn_oxgnase"/>
    <property type="match status" value="1"/>
</dbReference>
<sequence>GIAAAIALKQDLGHDGFTIYEKAQEGVGGVWRDNTYPGCGCDIPGHWYSLSRALNPDWGTYYPSQREVHAYWDALWARHGLRAHTRLGTEVVRATWDARAQQYTVLLEDVASKACRTISARVVLGATGGFQQPRVPEDLPGLETFLGDKWHSAAWRHDVPLSGKRVGVIGNGCSAAQFVPQIAVDSSVQVINFCRSPQWYVPQIQFDYPGWAKWVFAHVPFAMRAYRAFLMIKFTETNRPGKRTYHVAGKALTQYIKMKAPERYHSKLIPQFPPGCKRIIVDPGYLECLHRPNVTLSYDAIKHIVPQGVQLETGEIVPLDVLILGTGFSLLAPRLEIFGTGGLRLSDYWKSKGGPEAYYGLAVPNFPNYFMFLGPNTAGGHASVFFNEEVQIQHTMQLIKPILTGAVRSFAVREEASSKYNLWVQKRLAQTVWNFCHSYYRRESANGKIFVTFPGPVSLFWWLARSPRYSDYEMVVGER</sequence>
<evidence type="ECO:0000256" key="11">
    <source>
        <dbReference type="ARBA" id="ARBA00049248"/>
    </source>
</evidence>
<name>A0A9P5MTN4_9AGAM</name>
<keyword evidence="7" id="KW-0274">FAD</keyword>
<comment type="catalytic activity">
    <reaction evidence="11">
        <text>L-ornithine + NADH + O2 = N(5)-hydroxy-L-ornithine + NAD(+) + H2O</text>
        <dbReference type="Rhea" id="RHEA:41512"/>
        <dbReference type="ChEBI" id="CHEBI:15377"/>
        <dbReference type="ChEBI" id="CHEBI:15379"/>
        <dbReference type="ChEBI" id="CHEBI:46911"/>
        <dbReference type="ChEBI" id="CHEBI:57540"/>
        <dbReference type="ChEBI" id="CHEBI:57945"/>
        <dbReference type="ChEBI" id="CHEBI:78275"/>
        <dbReference type="EC" id="1.14.13.196"/>
    </reaction>
</comment>
<dbReference type="InterPro" id="IPR036188">
    <property type="entry name" value="FAD/NAD-bd_sf"/>
</dbReference>
<evidence type="ECO:0000313" key="12">
    <source>
        <dbReference type="EMBL" id="KAF8478420.1"/>
    </source>
</evidence>
<dbReference type="Gene3D" id="3.50.50.60">
    <property type="entry name" value="FAD/NAD(P)-binding domain"/>
    <property type="match status" value="2"/>
</dbReference>
<dbReference type="OrthoDB" id="74360at2759"/>
<dbReference type="AlphaFoldDB" id="A0A9P5MTN4"/>
<feature type="non-terminal residue" evidence="12">
    <location>
        <position position="1"/>
    </location>
</feature>
<dbReference type="PANTHER" id="PTHR42877">
    <property type="entry name" value="L-ORNITHINE N(5)-MONOOXYGENASE-RELATED"/>
    <property type="match status" value="1"/>
</dbReference>
<keyword evidence="13" id="KW-1185">Reference proteome</keyword>